<feature type="domain" description="Zinc-ribbon 15" evidence="1">
    <location>
        <begin position="22"/>
        <end position="65"/>
    </location>
</feature>
<evidence type="ECO:0000313" key="2">
    <source>
        <dbReference type="EMBL" id="ORZ09247.1"/>
    </source>
</evidence>
<evidence type="ECO:0000313" key="3">
    <source>
        <dbReference type="Proteomes" id="UP000193560"/>
    </source>
</evidence>
<keyword evidence="3" id="KW-1185">Reference proteome</keyword>
<accession>A0A1X2I4W4</accession>
<gene>
    <name evidence="2" type="ORF">BCR42DRAFT_122766</name>
</gene>
<dbReference type="EMBL" id="MCGE01000028">
    <property type="protein sequence ID" value="ORZ09247.1"/>
    <property type="molecule type" value="Genomic_DNA"/>
</dbReference>
<dbReference type="PANTHER" id="PTHR28139">
    <property type="entry name" value="UPF0768 PROTEIN YBL029C-A"/>
    <property type="match status" value="1"/>
</dbReference>
<protein>
    <recommendedName>
        <fullName evidence="1">Zinc-ribbon 15 domain-containing protein</fullName>
    </recommendedName>
</protein>
<dbReference type="AlphaFoldDB" id="A0A1X2I4W4"/>
<name>A0A1X2I4W4_9FUNG</name>
<organism evidence="2 3">
    <name type="scientific">Absidia repens</name>
    <dbReference type="NCBI Taxonomy" id="90262"/>
    <lineage>
        <taxon>Eukaryota</taxon>
        <taxon>Fungi</taxon>
        <taxon>Fungi incertae sedis</taxon>
        <taxon>Mucoromycota</taxon>
        <taxon>Mucoromycotina</taxon>
        <taxon>Mucoromycetes</taxon>
        <taxon>Mucorales</taxon>
        <taxon>Cunninghamellaceae</taxon>
        <taxon>Absidia</taxon>
    </lineage>
</organism>
<dbReference type="OrthoDB" id="5545479at2759"/>
<dbReference type="InterPro" id="IPR031493">
    <property type="entry name" value="Zinc_ribbon_15"/>
</dbReference>
<dbReference type="Pfam" id="PF17032">
    <property type="entry name" value="Zn_ribbon_15"/>
    <property type="match status" value="1"/>
</dbReference>
<comment type="caution">
    <text evidence="2">The sequence shown here is derived from an EMBL/GenBank/DDBJ whole genome shotgun (WGS) entry which is preliminary data.</text>
</comment>
<sequence length="72" mass="8344">MFFCLVFGVDKFKRKSSGHVWTCPNCSAKDVYLVKNNDCFTFCFVPIIPCGGTKQYYECFTCGRVNVYQPQY</sequence>
<dbReference type="PANTHER" id="PTHR28139:SF1">
    <property type="entry name" value="UPF0768 PROTEIN YBL029C-A"/>
    <property type="match status" value="1"/>
</dbReference>
<dbReference type="Proteomes" id="UP000193560">
    <property type="component" value="Unassembled WGS sequence"/>
</dbReference>
<evidence type="ECO:0000259" key="1">
    <source>
        <dbReference type="Pfam" id="PF17032"/>
    </source>
</evidence>
<proteinExistence type="predicted"/>
<reference evidence="2 3" key="1">
    <citation type="submission" date="2016-07" db="EMBL/GenBank/DDBJ databases">
        <title>Pervasive Adenine N6-methylation of Active Genes in Fungi.</title>
        <authorList>
            <consortium name="DOE Joint Genome Institute"/>
            <person name="Mondo S.J."/>
            <person name="Dannebaum R.O."/>
            <person name="Kuo R.C."/>
            <person name="Labutti K."/>
            <person name="Haridas S."/>
            <person name="Kuo A."/>
            <person name="Salamov A."/>
            <person name="Ahrendt S.R."/>
            <person name="Lipzen A."/>
            <person name="Sullivan W."/>
            <person name="Andreopoulos W.B."/>
            <person name="Clum A."/>
            <person name="Lindquist E."/>
            <person name="Daum C."/>
            <person name="Ramamoorthy G.K."/>
            <person name="Gryganskyi A."/>
            <person name="Culley D."/>
            <person name="Magnuson J.K."/>
            <person name="James T.Y."/>
            <person name="O'Malley M.A."/>
            <person name="Stajich J.E."/>
            <person name="Spatafora J.W."/>
            <person name="Visel A."/>
            <person name="Grigoriev I.V."/>
        </authorList>
    </citation>
    <scope>NUCLEOTIDE SEQUENCE [LARGE SCALE GENOMIC DNA]</scope>
    <source>
        <strain evidence="2 3">NRRL 1336</strain>
    </source>
</reference>